<feature type="domain" description="DUF4431" evidence="2">
    <location>
        <begin position="100"/>
        <end position="147"/>
    </location>
</feature>
<dbReference type="Pfam" id="PF14485">
    <property type="entry name" value="DUF4431"/>
    <property type="match status" value="1"/>
</dbReference>
<feature type="chain" id="PRO_5040378049" evidence="1">
    <location>
        <begin position="22"/>
        <end position="149"/>
    </location>
</feature>
<evidence type="ECO:0000313" key="4">
    <source>
        <dbReference type="Proteomes" id="UP001108123"/>
    </source>
</evidence>
<dbReference type="AlphaFoldDB" id="A0A9Q4AEB1"/>
<proteinExistence type="predicted"/>
<sequence>MKKTVMYLVLLILVLSLIACKKDTNDVEVLKDSGEYYFEPNVSIIEGKLITRMYYGPPNYGENPDTDAQQYPFILQLYNPIDVIATENDTQNSDVLGVTEIQVVPMGEEETELLDSYVDSRVRIQGTLFKAIFGGHHTDVLIQVEEILD</sequence>
<feature type="signal peptide" evidence="1">
    <location>
        <begin position="1"/>
        <end position="21"/>
    </location>
</feature>
<comment type="caution">
    <text evidence="3">The sequence shown here is derived from an EMBL/GenBank/DDBJ whole genome shotgun (WGS) entry which is preliminary data.</text>
</comment>
<dbReference type="RefSeq" id="WP_226808705.1">
    <property type="nucleotide sequence ID" value="NZ_JAJBNW010000097.1"/>
</dbReference>
<evidence type="ECO:0000259" key="2">
    <source>
        <dbReference type="Pfam" id="PF14485"/>
    </source>
</evidence>
<organism evidence="3 4">
    <name type="scientific">Anaerosalibacter bizertensis</name>
    <dbReference type="NCBI Taxonomy" id="932217"/>
    <lineage>
        <taxon>Bacteria</taxon>
        <taxon>Bacillati</taxon>
        <taxon>Bacillota</taxon>
        <taxon>Tissierellia</taxon>
        <taxon>Tissierellales</taxon>
        <taxon>Sporanaerobacteraceae</taxon>
        <taxon>Anaerosalibacter</taxon>
    </lineage>
</organism>
<protein>
    <submittedName>
        <fullName evidence="3">DUF4431 domain-containing protein</fullName>
    </submittedName>
</protein>
<evidence type="ECO:0000313" key="3">
    <source>
        <dbReference type="EMBL" id="MCG4566086.1"/>
    </source>
</evidence>
<name>A0A9Q4AEB1_9FIRM</name>
<dbReference type="EMBL" id="JAKNID010000099">
    <property type="protein sequence ID" value="MCG4566086.1"/>
    <property type="molecule type" value="Genomic_DNA"/>
</dbReference>
<evidence type="ECO:0000256" key="1">
    <source>
        <dbReference type="SAM" id="SignalP"/>
    </source>
</evidence>
<dbReference type="PROSITE" id="PS51257">
    <property type="entry name" value="PROKAR_LIPOPROTEIN"/>
    <property type="match status" value="1"/>
</dbReference>
<dbReference type="Proteomes" id="UP001108123">
    <property type="component" value="Unassembled WGS sequence"/>
</dbReference>
<dbReference type="InterPro" id="IPR027826">
    <property type="entry name" value="DUF4431"/>
</dbReference>
<keyword evidence="1" id="KW-0732">Signal</keyword>
<accession>A0A9Q4AEB1</accession>
<keyword evidence="4" id="KW-1185">Reference proteome</keyword>
<reference evidence="3" key="1">
    <citation type="submission" date="2022-01" db="EMBL/GenBank/DDBJ databases">
        <title>Collection of gut derived symbiotic bacterial strains cultured from healthy donors.</title>
        <authorList>
            <person name="Lin H."/>
            <person name="Kohout C."/>
            <person name="Waligurski E."/>
            <person name="Pamer E.G."/>
        </authorList>
    </citation>
    <scope>NUCLEOTIDE SEQUENCE</scope>
    <source>
        <strain evidence="3">MSK.14.39</strain>
    </source>
</reference>
<gene>
    <name evidence="3" type="ORF">L0P62_11660</name>
</gene>